<dbReference type="STRING" id="29364.SAMN04487772_105131"/>
<dbReference type="PANTHER" id="PTHR24220">
    <property type="entry name" value="IMPORT ATP-BINDING PROTEIN"/>
    <property type="match status" value="1"/>
</dbReference>
<dbReference type="GO" id="GO:0016887">
    <property type="term" value="F:ATP hydrolysis activity"/>
    <property type="evidence" value="ECO:0007669"/>
    <property type="project" value="InterPro"/>
</dbReference>
<reference evidence="5 6" key="1">
    <citation type="submission" date="2016-10" db="EMBL/GenBank/DDBJ databases">
        <authorList>
            <person name="de Groot N.N."/>
        </authorList>
    </citation>
    <scope>NUCLEOTIDE SEQUENCE [LARGE SCALE GENOMIC DNA]</scope>
    <source>
        <strain evidence="5 6">DSM 1801</strain>
    </source>
</reference>
<evidence type="ECO:0000259" key="4">
    <source>
        <dbReference type="PROSITE" id="PS50893"/>
    </source>
</evidence>
<keyword evidence="1" id="KW-0813">Transport</keyword>
<dbReference type="Proteomes" id="UP000199800">
    <property type="component" value="Unassembled WGS sequence"/>
</dbReference>
<dbReference type="InterPro" id="IPR027417">
    <property type="entry name" value="P-loop_NTPase"/>
</dbReference>
<dbReference type="GO" id="GO:0022857">
    <property type="term" value="F:transmembrane transporter activity"/>
    <property type="evidence" value="ECO:0007669"/>
    <property type="project" value="TreeGrafter"/>
</dbReference>
<evidence type="ECO:0000256" key="2">
    <source>
        <dbReference type="ARBA" id="ARBA00022741"/>
    </source>
</evidence>
<proteinExistence type="predicted"/>
<organism evidence="5 6">
    <name type="scientific">[Clostridium] polysaccharolyticum</name>
    <dbReference type="NCBI Taxonomy" id="29364"/>
    <lineage>
        <taxon>Bacteria</taxon>
        <taxon>Bacillati</taxon>
        <taxon>Bacillota</taxon>
        <taxon>Clostridia</taxon>
        <taxon>Lachnospirales</taxon>
        <taxon>Lachnospiraceae</taxon>
    </lineage>
</organism>
<dbReference type="FunFam" id="3.40.50.300:FF:000032">
    <property type="entry name" value="Export ABC transporter ATP-binding protein"/>
    <property type="match status" value="1"/>
</dbReference>
<dbReference type="AlphaFoldDB" id="A0A1I0AFI5"/>
<dbReference type="SMART" id="SM00382">
    <property type="entry name" value="AAA"/>
    <property type="match status" value="1"/>
</dbReference>
<dbReference type="InterPro" id="IPR015854">
    <property type="entry name" value="ABC_transpr_LolD-like"/>
</dbReference>
<dbReference type="InterPro" id="IPR003593">
    <property type="entry name" value="AAA+_ATPase"/>
</dbReference>
<dbReference type="OrthoDB" id="9802264at2"/>
<accession>A0A1I0AFI5</accession>
<dbReference type="CDD" id="cd03255">
    <property type="entry name" value="ABC_MJ0796_LolCDE_FtsE"/>
    <property type="match status" value="1"/>
</dbReference>
<dbReference type="Pfam" id="PF00005">
    <property type="entry name" value="ABC_tran"/>
    <property type="match status" value="1"/>
</dbReference>
<keyword evidence="3 5" id="KW-0067">ATP-binding</keyword>
<evidence type="ECO:0000313" key="6">
    <source>
        <dbReference type="Proteomes" id="UP000199800"/>
    </source>
</evidence>
<dbReference type="InterPro" id="IPR017911">
    <property type="entry name" value="MacB-like_ATP-bd"/>
</dbReference>
<sequence>MLVAENLKKIFHEGVDVEVLDGVNLTVQKGDFIVVTGKSGSGKSTLLYVLSGLEQPSEGRVLFHGKNIHKLKDKQMSRLRRESFGFVFQFYNLIPTISVRDNIMLPLEFHNSVNKGKREKVDSLMELLGLQEKGNVMPYKLSGGQQQRVAIARALAIEPELIFADEPTGNLDASTSEEVMGIFQKLNKEMNQTIIMVTHDQTVGERYATREIVVRNKKILEL</sequence>
<evidence type="ECO:0000313" key="5">
    <source>
        <dbReference type="EMBL" id="SES92987.1"/>
    </source>
</evidence>
<keyword evidence="6" id="KW-1185">Reference proteome</keyword>
<dbReference type="Gene3D" id="3.40.50.300">
    <property type="entry name" value="P-loop containing nucleotide triphosphate hydrolases"/>
    <property type="match status" value="1"/>
</dbReference>
<dbReference type="InterPro" id="IPR003439">
    <property type="entry name" value="ABC_transporter-like_ATP-bd"/>
</dbReference>
<feature type="domain" description="ABC transporter" evidence="4">
    <location>
        <begin position="2"/>
        <end position="222"/>
    </location>
</feature>
<evidence type="ECO:0000256" key="3">
    <source>
        <dbReference type="ARBA" id="ARBA00022840"/>
    </source>
</evidence>
<dbReference type="GO" id="GO:0005886">
    <property type="term" value="C:plasma membrane"/>
    <property type="evidence" value="ECO:0007669"/>
    <property type="project" value="TreeGrafter"/>
</dbReference>
<dbReference type="PROSITE" id="PS00211">
    <property type="entry name" value="ABC_TRANSPORTER_1"/>
    <property type="match status" value="1"/>
</dbReference>
<dbReference type="PANTHER" id="PTHR24220:SF692">
    <property type="entry name" value="ABC TRANSPORTER DOMAIN-CONTAINING PROTEIN"/>
    <property type="match status" value="1"/>
</dbReference>
<dbReference type="RefSeq" id="WP_092477073.1">
    <property type="nucleotide sequence ID" value="NZ_FOHN01000005.1"/>
</dbReference>
<evidence type="ECO:0000256" key="1">
    <source>
        <dbReference type="ARBA" id="ARBA00022448"/>
    </source>
</evidence>
<keyword evidence="2" id="KW-0547">Nucleotide-binding</keyword>
<dbReference type="EMBL" id="FOHN01000005">
    <property type="protein sequence ID" value="SES92987.1"/>
    <property type="molecule type" value="Genomic_DNA"/>
</dbReference>
<name>A0A1I0AFI5_9FIRM</name>
<dbReference type="GO" id="GO:0098796">
    <property type="term" value="C:membrane protein complex"/>
    <property type="evidence" value="ECO:0007669"/>
    <property type="project" value="UniProtKB-ARBA"/>
</dbReference>
<dbReference type="SUPFAM" id="SSF52540">
    <property type="entry name" value="P-loop containing nucleoside triphosphate hydrolases"/>
    <property type="match status" value="1"/>
</dbReference>
<dbReference type="InterPro" id="IPR017871">
    <property type="entry name" value="ABC_transporter-like_CS"/>
</dbReference>
<gene>
    <name evidence="5" type="ORF">SAMN04487772_105131</name>
</gene>
<dbReference type="GO" id="GO:0005524">
    <property type="term" value="F:ATP binding"/>
    <property type="evidence" value="ECO:0007669"/>
    <property type="project" value="UniProtKB-KW"/>
</dbReference>
<protein>
    <submittedName>
        <fullName evidence="5">Putative ABC transport system ATP-binding protein</fullName>
    </submittedName>
</protein>
<dbReference type="PROSITE" id="PS50893">
    <property type="entry name" value="ABC_TRANSPORTER_2"/>
    <property type="match status" value="1"/>
</dbReference>